<protein>
    <submittedName>
        <fullName evidence="1">DUF1365 domain-containing protein</fullName>
    </submittedName>
</protein>
<accession>A0ABS7RGF1</accession>
<name>A0ABS7RGF1_9ACTN</name>
<reference evidence="1 2" key="1">
    <citation type="submission" date="2021-08" db="EMBL/GenBank/DDBJ databases">
        <title>Nocardioides bacterium WL0053 sp. nov., isolated from the sediment.</title>
        <authorList>
            <person name="Wang L."/>
            <person name="Zhang D."/>
            <person name="Zhang A."/>
        </authorList>
    </citation>
    <scope>NUCLEOTIDE SEQUENCE [LARGE SCALE GENOMIC DNA]</scope>
    <source>
        <strain evidence="1 2">WL0053</strain>
    </source>
</reference>
<dbReference type="RefSeq" id="WP_221023606.1">
    <property type="nucleotide sequence ID" value="NZ_JAIEZQ010000001.1"/>
</dbReference>
<dbReference type="Pfam" id="PF07103">
    <property type="entry name" value="DUF1365"/>
    <property type="match status" value="1"/>
</dbReference>
<keyword evidence="2" id="KW-1185">Reference proteome</keyword>
<dbReference type="PANTHER" id="PTHR33973">
    <property type="entry name" value="OS07G0153300 PROTEIN"/>
    <property type="match status" value="1"/>
</dbReference>
<proteinExistence type="predicted"/>
<comment type="caution">
    <text evidence="1">The sequence shown here is derived from an EMBL/GenBank/DDBJ whole genome shotgun (WGS) entry which is preliminary data.</text>
</comment>
<dbReference type="Proteomes" id="UP000754710">
    <property type="component" value="Unassembled WGS sequence"/>
</dbReference>
<dbReference type="EMBL" id="JAIEZQ010000001">
    <property type="protein sequence ID" value="MBY9073856.1"/>
    <property type="molecule type" value="Genomic_DNA"/>
</dbReference>
<dbReference type="PANTHER" id="PTHR33973:SF4">
    <property type="entry name" value="OS07G0153300 PROTEIN"/>
    <property type="match status" value="1"/>
</dbReference>
<evidence type="ECO:0000313" key="2">
    <source>
        <dbReference type="Proteomes" id="UP000754710"/>
    </source>
</evidence>
<gene>
    <name evidence="1" type="ORF">K1X13_03380</name>
</gene>
<organism evidence="1 2">
    <name type="scientific">Nocardioides jiangsuensis</name>
    <dbReference type="NCBI Taxonomy" id="2866161"/>
    <lineage>
        <taxon>Bacteria</taxon>
        <taxon>Bacillati</taxon>
        <taxon>Actinomycetota</taxon>
        <taxon>Actinomycetes</taxon>
        <taxon>Propionibacteriales</taxon>
        <taxon>Nocardioidaceae</taxon>
        <taxon>Nocardioides</taxon>
    </lineage>
</organism>
<dbReference type="InterPro" id="IPR010775">
    <property type="entry name" value="DUF1365"/>
</dbReference>
<sequence length="250" mass="28287">MSATAPRPASTRALVHHRRNRPFRYEFTHRTTMWLVDAADPNAAFPRWLRPLVSIRARDHFSPTDDGSLLDKARRFVTAQGLPWTAHRVLVLANARSLGYVFDPLTTYFCLDAAGEFEGVLAEVHNTYGERHCYPLSVEDRKATVDKEFYVSPFFAVEGRYDIRTRLTADDVAIAISLTTPDGRTAFSASVHGALEPATPWRTLRRVAANPFPSQRVAALIRWHGVRLWLRRLPVVPRPHHEAPKGMDPA</sequence>
<evidence type="ECO:0000313" key="1">
    <source>
        <dbReference type="EMBL" id="MBY9073856.1"/>
    </source>
</evidence>